<dbReference type="EMBL" id="JAPEUR010000332">
    <property type="protein sequence ID" value="KAJ4311424.1"/>
    <property type="molecule type" value="Genomic_DNA"/>
</dbReference>
<sequence>MAMAPPLKLYDLGQIDHIGDPEEYDEDDMMARAKPKYYKSTKILGHLYRSVDENKIWHENIHRKIDTGGPSVWDQLLTIVETEIVKYKLDIDWKRRTEEAWKIRNVYESTISDNMWRFSENARSCLSEVEVFCGFILNKKGGQTRRQRDSSIKLKEEIDRIMTWIVKQIRDRGVGNDAETLSTTTEASAAPNRWRENAVELCWACVAVACIKKEDAPVVYHGTGELQSFRVVAACCLLKELNNLARKMDAANSGGGFVGVGRGGRGGKRMTLPLR</sequence>
<accession>A0A9W8TE12</accession>
<evidence type="ECO:0000313" key="1">
    <source>
        <dbReference type="EMBL" id="KAJ4311424.1"/>
    </source>
</evidence>
<reference evidence="1" key="1">
    <citation type="submission" date="2022-10" db="EMBL/GenBank/DDBJ databases">
        <title>Tapping the CABI collections for fungal endophytes: first genome assemblies for Collariella, Neodidymelliopsis, Ascochyta clinopodiicola, Didymella pomorum, Didymosphaeria variabile, Neocosmospora piperis and Neocucurbitaria cava.</title>
        <authorList>
            <person name="Hill R."/>
        </authorList>
    </citation>
    <scope>NUCLEOTIDE SEQUENCE</scope>
    <source>
        <strain evidence="1">IMI 366586</strain>
    </source>
</reference>
<name>A0A9W8TE12_9HYPO</name>
<organism evidence="1 2">
    <name type="scientific">Fusarium piperis</name>
    <dbReference type="NCBI Taxonomy" id="1435070"/>
    <lineage>
        <taxon>Eukaryota</taxon>
        <taxon>Fungi</taxon>
        <taxon>Dikarya</taxon>
        <taxon>Ascomycota</taxon>
        <taxon>Pezizomycotina</taxon>
        <taxon>Sordariomycetes</taxon>
        <taxon>Hypocreomycetidae</taxon>
        <taxon>Hypocreales</taxon>
        <taxon>Nectriaceae</taxon>
        <taxon>Fusarium</taxon>
        <taxon>Fusarium solani species complex</taxon>
    </lineage>
</organism>
<evidence type="ECO:0000313" key="2">
    <source>
        <dbReference type="Proteomes" id="UP001140502"/>
    </source>
</evidence>
<dbReference type="Proteomes" id="UP001140502">
    <property type="component" value="Unassembled WGS sequence"/>
</dbReference>
<gene>
    <name evidence="1" type="ORF">N0V84_010445</name>
</gene>
<keyword evidence="2" id="KW-1185">Reference proteome</keyword>
<proteinExistence type="predicted"/>
<dbReference type="OrthoDB" id="6513042at2759"/>
<dbReference type="AlphaFoldDB" id="A0A9W8TE12"/>
<comment type="caution">
    <text evidence="1">The sequence shown here is derived from an EMBL/GenBank/DDBJ whole genome shotgun (WGS) entry which is preliminary data.</text>
</comment>
<protein>
    <submittedName>
        <fullName evidence="1">Uncharacterized protein</fullName>
    </submittedName>
</protein>